<comment type="caution">
    <text evidence="2">The sequence shown here is derived from an EMBL/GenBank/DDBJ whole genome shotgun (WGS) entry which is preliminary data.</text>
</comment>
<sequence>MLTDRTADYVSLSRQDALALAKDFLTRRGYPNMAESYFIQRGGLLTINFASVQDCVVCYPDLVKVTVALDNGQITGFDSDGYLMSHTVRALAAPAVSEADARKQVPDDLTILSEHTALIPTGGEYEVLCYEYKCRNAAGSHVIIYVNVATGQQEKVLLLVEDQSGTLAI</sequence>
<feature type="domain" description="Sporulation protein YpeB PepSY1 and PepSY2" evidence="1">
    <location>
        <begin position="1"/>
        <end position="91"/>
    </location>
</feature>
<dbReference type="InterPro" id="IPR014239">
    <property type="entry name" value="YpeB_PepSY1-2"/>
</dbReference>
<gene>
    <name evidence="2" type="primary">ypeB_6</name>
    <name evidence="2" type="ORF">SDC9_207804</name>
</gene>
<evidence type="ECO:0000259" key="1">
    <source>
        <dbReference type="Pfam" id="PF14620"/>
    </source>
</evidence>
<proteinExistence type="predicted"/>
<dbReference type="EMBL" id="VSSQ01134866">
    <property type="protein sequence ID" value="MPN60081.1"/>
    <property type="molecule type" value="Genomic_DNA"/>
</dbReference>
<organism evidence="2">
    <name type="scientific">bioreactor metagenome</name>
    <dbReference type="NCBI Taxonomy" id="1076179"/>
    <lineage>
        <taxon>unclassified sequences</taxon>
        <taxon>metagenomes</taxon>
        <taxon>ecological metagenomes</taxon>
    </lineage>
</organism>
<dbReference type="AlphaFoldDB" id="A0A645J8Y5"/>
<evidence type="ECO:0000313" key="2">
    <source>
        <dbReference type="EMBL" id="MPN60081.1"/>
    </source>
</evidence>
<dbReference type="GO" id="GO:0009847">
    <property type="term" value="P:spore germination"/>
    <property type="evidence" value="ECO:0007669"/>
    <property type="project" value="InterPro"/>
</dbReference>
<name>A0A645J8Y5_9ZZZZ</name>
<dbReference type="Pfam" id="PF14620">
    <property type="entry name" value="YPEB_PepSY1-2"/>
    <property type="match status" value="1"/>
</dbReference>
<accession>A0A645J8Y5</accession>
<reference evidence="2" key="1">
    <citation type="submission" date="2019-08" db="EMBL/GenBank/DDBJ databases">
        <authorList>
            <person name="Kucharzyk K."/>
            <person name="Murdoch R.W."/>
            <person name="Higgins S."/>
            <person name="Loffler F."/>
        </authorList>
    </citation>
    <scope>NUCLEOTIDE SEQUENCE</scope>
</reference>
<protein>
    <submittedName>
        <fullName evidence="2">Sporulation protein YpeB</fullName>
    </submittedName>
</protein>